<dbReference type="STRING" id="313594.PI23P_03937"/>
<dbReference type="Pfam" id="PF00781">
    <property type="entry name" value="DAGK_cat"/>
    <property type="match status" value="1"/>
</dbReference>
<dbReference type="EMBL" id="AAOG01000001">
    <property type="protein sequence ID" value="EAR13615.1"/>
    <property type="molecule type" value="Genomic_DNA"/>
</dbReference>
<feature type="domain" description="DAGKc" evidence="1">
    <location>
        <begin position="1"/>
        <end position="52"/>
    </location>
</feature>
<protein>
    <recommendedName>
        <fullName evidence="1">DAGKc domain-containing protein</fullName>
    </recommendedName>
</protein>
<dbReference type="AlphaFoldDB" id="A4BXC4"/>
<dbReference type="InterPro" id="IPR016064">
    <property type="entry name" value="NAD/diacylglycerol_kinase_sf"/>
</dbReference>
<organism evidence="2 3">
    <name type="scientific">Polaribacter irgensii 23-P</name>
    <dbReference type="NCBI Taxonomy" id="313594"/>
    <lineage>
        <taxon>Bacteria</taxon>
        <taxon>Pseudomonadati</taxon>
        <taxon>Bacteroidota</taxon>
        <taxon>Flavobacteriia</taxon>
        <taxon>Flavobacteriales</taxon>
        <taxon>Flavobacteriaceae</taxon>
    </lineage>
</organism>
<evidence type="ECO:0000313" key="2">
    <source>
        <dbReference type="EMBL" id="EAR13615.1"/>
    </source>
</evidence>
<dbReference type="InterPro" id="IPR017438">
    <property type="entry name" value="ATP-NAD_kinase_N"/>
</dbReference>
<dbReference type="GO" id="GO:0016301">
    <property type="term" value="F:kinase activity"/>
    <property type="evidence" value="ECO:0007669"/>
    <property type="project" value="InterPro"/>
</dbReference>
<reference evidence="2 3" key="1">
    <citation type="submission" date="2006-02" db="EMBL/GenBank/DDBJ databases">
        <authorList>
            <person name="Murray A."/>
            <person name="Staley J."/>
            <person name="Ferriera S."/>
            <person name="Johnson J."/>
            <person name="Kravitz S."/>
            <person name="Halpern A."/>
            <person name="Remington K."/>
            <person name="Beeson K."/>
            <person name="Tran B."/>
            <person name="Rogers Y.-H."/>
            <person name="Friedman R."/>
            <person name="Venter J.C."/>
        </authorList>
    </citation>
    <scope>NUCLEOTIDE SEQUENCE [LARGE SCALE GENOMIC DNA]</scope>
    <source>
        <strain evidence="2 3">23-P</strain>
    </source>
</reference>
<evidence type="ECO:0000313" key="3">
    <source>
        <dbReference type="Proteomes" id="UP000003053"/>
    </source>
</evidence>
<dbReference type="InterPro" id="IPR001206">
    <property type="entry name" value="Diacylglycerol_kinase_cat_dom"/>
</dbReference>
<dbReference type="SUPFAM" id="SSF111331">
    <property type="entry name" value="NAD kinase/diacylglycerol kinase-like"/>
    <property type="match status" value="1"/>
</dbReference>
<gene>
    <name evidence="2" type="ORF">PI23P_03937</name>
</gene>
<accession>A4BXC4</accession>
<comment type="caution">
    <text evidence="2">The sequence shown here is derived from an EMBL/GenBank/DDBJ whole genome shotgun (WGS) entry which is preliminary data.</text>
</comment>
<dbReference type="Proteomes" id="UP000003053">
    <property type="component" value="Unassembled WGS sequence"/>
</dbReference>
<name>A4BXC4_9FLAO</name>
<dbReference type="Gene3D" id="3.40.50.10330">
    <property type="entry name" value="Probable inorganic polyphosphate/atp-NAD kinase, domain 1"/>
    <property type="match status" value="1"/>
</dbReference>
<sequence>MIQEAIQKGFKNIISIAEDGTLHHVVKGIIAQRYVKSSNITIAVLPLGTGND</sequence>
<evidence type="ECO:0000259" key="1">
    <source>
        <dbReference type="PROSITE" id="PS50146"/>
    </source>
</evidence>
<dbReference type="PROSITE" id="PS50146">
    <property type="entry name" value="DAGK"/>
    <property type="match status" value="1"/>
</dbReference>
<dbReference type="HOGENOM" id="CLU_3083083_0_0_10"/>
<proteinExistence type="predicted"/>
<dbReference type="eggNOG" id="COG1597">
    <property type="taxonomic scope" value="Bacteria"/>
</dbReference>
<keyword evidence="3" id="KW-1185">Reference proteome</keyword>